<dbReference type="SUPFAM" id="SSF47323">
    <property type="entry name" value="Anticodon-binding domain of a subclass of class I aminoacyl-tRNA synthetases"/>
    <property type="match status" value="1"/>
</dbReference>
<evidence type="ECO:0000313" key="13">
    <source>
        <dbReference type="EMBL" id="KAH7358894.1"/>
    </source>
</evidence>
<organism evidence="13 14">
    <name type="scientific">Plectosphaerella cucumerina</name>
    <dbReference type="NCBI Taxonomy" id="40658"/>
    <lineage>
        <taxon>Eukaryota</taxon>
        <taxon>Fungi</taxon>
        <taxon>Dikarya</taxon>
        <taxon>Ascomycota</taxon>
        <taxon>Pezizomycotina</taxon>
        <taxon>Sordariomycetes</taxon>
        <taxon>Hypocreomycetidae</taxon>
        <taxon>Glomerellales</taxon>
        <taxon>Plectosphaerellaceae</taxon>
        <taxon>Plectosphaerella</taxon>
    </lineage>
</organism>
<dbReference type="AlphaFoldDB" id="A0A8K0X1P7"/>
<dbReference type="InterPro" id="IPR014758">
    <property type="entry name" value="Met-tRNA_synth"/>
</dbReference>
<dbReference type="GO" id="GO:0005739">
    <property type="term" value="C:mitochondrion"/>
    <property type="evidence" value="ECO:0007669"/>
    <property type="project" value="UniProtKB-ARBA"/>
</dbReference>
<proteinExistence type="inferred from homology"/>
<evidence type="ECO:0000256" key="6">
    <source>
        <dbReference type="ARBA" id="ARBA00022917"/>
    </source>
</evidence>
<dbReference type="InterPro" id="IPR009080">
    <property type="entry name" value="tRNAsynth_Ia_anticodon-bd"/>
</dbReference>
<reference evidence="13" key="1">
    <citation type="journal article" date="2021" name="Nat. Commun.">
        <title>Genetic determinants of endophytism in the Arabidopsis root mycobiome.</title>
        <authorList>
            <person name="Mesny F."/>
            <person name="Miyauchi S."/>
            <person name="Thiergart T."/>
            <person name="Pickel B."/>
            <person name="Atanasova L."/>
            <person name="Karlsson M."/>
            <person name="Huettel B."/>
            <person name="Barry K.W."/>
            <person name="Haridas S."/>
            <person name="Chen C."/>
            <person name="Bauer D."/>
            <person name="Andreopoulos W."/>
            <person name="Pangilinan J."/>
            <person name="LaButti K."/>
            <person name="Riley R."/>
            <person name="Lipzen A."/>
            <person name="Clum A."/>
            <person name="Drula E."/>
            <person name="Henrissat B."/>
            <person name="Kohler A."/>
            <person name="Grigoriev I.V."/>
            <person name="Martin F.M."/>
            <person name="Hacquard S."/>
        </authorList>
    </citation>
    <scope>NUCLEOTIDE SEQUENCE</scope>
    <source>
        <strain evidence="13">MPI-CAGE-AT-0016</strain>
    </source>
</reference>
<evidence type="ECO:0000256" key="11">
    <source>
        <dbReference type="SAM" id="MobiDB-lite"/>
    </source>
</evidence>
<dbReference type="EMBL" id="JAGPXD010000004">
    <property type="protein sequence ID" value="KAH7358894.1"/>
    <property type="molecule type" value="Genomic_DNA"/>
</dbReference>
<keyword evidence="5 10" id="KW-0067">ATP-binding</keyword>
<dbReference type="InterPro" id="IPR015413">
    <property type="entry name" value="Methionyl/Leucyl_tRNA_Synth"/>
</dbReference>
<dbReference type="PRINTS" id="PR01041">
    <property type="entry name" value="TRNASYNTHMET"/>
</dbReference>
<dbReference type="Gene3D" id="3.40.50.620">
    <property type="entry name" value="HUPs"/>
    <property type="match status" value="1"/>
</dbReference>
<dbReference type="InterPro" id="IPR023457">
    <property type="entry name" value="Met-tRNA_synth_2"/>
</dbReference>
<dbReference type="PANTHER" id="PTHR43326:SF1">
    <property type="entry name" value="METHIONINE--TRNA LIGASE, MITOCHONDRIAL"/>
    <property type="match status" value="1"/>
</dbReference>
<dbReference type="Proteomes" id="UP000813385">
    <property type="component" value="Unassembled WGS sequence"/>
</dbReference>
<protein>
    <recommendedName>
        <fullName evidence="9">Probable methionine--tRNA ligase, mitochondrial</fullName>
        <ecNumber evidence="2">6.1.1.10</ecNumber>
    </recommendedName>
</protein>
<dbReference type="GO" id="GO:0006431">
    <property type="term" value="P:methionyl-tRNA aminoacylation"/>
    <property type="evidence" value="ECO:0007669"/>
    <property type="project" value="InterPro"/>
</dbReference>
<dbReference type="NCBIfam" id="TIGR00398">
    <property type="entry name" value="metG"/>
    <property type="match status" value="1"/>
</dbReference>
<evidence type="ECO:0000256" key="4">
    <source>
        <dbReference type="ARBA" id="ARBA00022741"/>
    </source>
</evidence>
<dbReference type="CDD" id="cd00814">
    <property type="entry name" value="MetRS_core"/>
    <property type="match status" value="1"/>
</dbReference>
<dbReference type="EC" id="6.1.1.10" evidence="2"/>
<dbReference type="GO" id="GO:0004825">
    <property type="term" value="F:methionine-tRNA ligase activity"/>
    <property type="evidence" value="ECO:0007669"/>
    <property type="project" value="UniProtKB-EC"/>
</dbReference>
<dbReference type="PANTHER" id="PTHR43326">
    <property type="entry name" value="METHIONYL-TRNA SYNTHETASE"/>
    <property type="match status" value="1"/>
</dbReference>
<dbReference type="Gene3D" id="2.170.220.10">
    <property type="match status" value="1"/>
</dbReference>
<evidence type="ECO:0000259" key="12">
    <source>
        <dbReference type="Pfam" id="PF09334"/>
    </source>
</evidence>
<keyword evidence="7 10" id="KW-0030">Aminoacyl-tRNA synthetase</keyword>
<keyword evidence="14" id="KW-1185">Reference proteome</keyword>
<evidence type="ECO:0000256" key="5">
    <source>
        <dbReference type="ARBA" id="ARBA00022840"/>
    </source>
</evidence>
<comment type="caution">
    <text evidence="13">The sequence shown here is derived from an EMBL/GenBank/DDBJ whole genome shotgun (WGS) entry which is preliminary data.</text>
</comment>
<feature type="region of interest" description="Disordered" evidence="11">
    <location>
        <begin position="559"/>
        <end position="585"/>
    </location>
</feature>
<evidence type="ECO:0000256" key="2">
    <source>
        <dbReference type="ARBA" id="ARBA00012838"/>
    </source>
</evidence>
<gene>
    <name evidence="13" type="ORF">B0T11DRAFT_258712</name>
</gene>
<dbReference type="Pfam" id="PF09334">
    <property type="entry name" value="tRNA-synt_1g"/>
    <property type="match status" value="1"/>
</dbReference>
<keyword evidence="6 10" id="KW-0648">Protein biosynthesis</keyword>
<dbReference type="Gene3D" id="1.10.730.10">
    <property type="entry name" value="Isoleucyl-tRNA Synthetase, Domain 1"/>
    <property type="match status" value="1"/>
</dbReference>
<dbReference type="SUPFAM" id="SSF52374">
    <property type="entry name" value="Nucleotidylyl transferase"/>
    <property type="match status" value="1"/>
</dbReference>
<comment type="similarity">
    <text evidence="1 10">Belongs to the class-I aminoacyl-tRNA synthetase family.</text>
</comment>
<sequence>MVPRAAFPRPLRLSAARSLGRQPARPSWVCPSCSYAPSSQTRRAMSSASTTPSKPFYVTTPIFYVNASPHVGHMYTMMLADSIKRWQTLRGRKAILLTGTDEHGMKVQRAAAQQGVSAKELCDTNSQKFRDLALACGIDNDIFVRTTDPDHLQAVQHFWYLLREGGHIYETTHSGWYCVSDECFYAEDEIERTVVPLTGRTIMASVASGNEVEWIEEKNYHFRMTAFREQLLRFYEENPDWILPRTRMAEVVHWVTNNLEDLSVSRPASRLDWGIRVPDDPSQTIYVWVDALINYITKAGFPNWAPGDPEKDKGGWPADVQVIGKDILRFHGVYWPALLMAVGIEPPKQLLSHAHWTLGKKKMSKSLGNVVNPFFAVERWGLDAMRYFMLRDGGIENDADYENSLIFARYEKDLQSTIGNTLGRVTRSSKWKLADAVAHARTQGLVRSEGPHSRLIGLVEAAAPSMTAAMEERVNPSAAIQVALELLVEANKYITVAEPWNMKDVGKRDAAIYHTAEALRVAAILLQPFMPGKMSQMLDILGVAEGARTFEHAGLGRDLEYGKKKEEPGRKGKWTTLFPPPAAED</sequence>
<evidence type="ECO:0000313" key="14">
    <source>
        <dbReference type="Proteomes" id="UP000813385"/>
    </source>
</evidence>
<evidence type="ECO:0000256" key="7">
    <source>
        <dbReference type="ARBA" id="ARBA00023146"/>
    </source>
</evidence>
<dbReference type="GO" id="GO:0005524">
    <property type="term" value="F:ATP binding"/>
    <property type="evidence" value="ECO:0007669"/>
    <property type="project" value="UniProtKB-KW"/>
</dbReference>
<feature type="compositionally biased region" description="Basic and acidic residues" evidence="11">
    <location>
        <begin position="559"/>
        <end position="570"/>
    </location>
</feature>
<accession>A0A8K0X1P7</accession>
<comment type="catalytic activity">
    <reaction evidence="8">
        <text>tRNA(Met) + L-methionine + ATP = L-methionyl-tRNA(Met) + AMP + diphosphate</text>
        <dbReference type="Rhea" id="RHEA:13481"/>
        <dbReference type="Rhea" id="RHEA-COMP:9667"/>
        <dbReference type="Rhea" id="RHEA-COMP:9698"/>
        <dbReference type="ChEBI" id="CHEBI:30616"/>
        <dbReference type="ChEBI" id="CHEBI:33019"/>
        <dbReference type="ChEBI" id="CHEBI:57844"/>
        <dbReference type="ChEBI" id="CHEBI:78442"/>
        <dbReference type="ChEBI" id="CHEBI:78530"/>
        <dbReference type="ChEBI" id="CHEBI:456215"/>
        <dbReference type="EC" id="6.1.1.10"/>
    </reaction>
</comment>
<evidence type="ECO:0000256" key="8">
    <source>
        <dbReference type="ARBA" id="ARBA00047364"/>
    </source>
</evidence>
<dbReference type="InterPro" id="IPR033911">
    <property type="entry name" value="MetRS_core"/>
</dbReference>
<evidence type="ECO:0000256" key="1">
    <source>
        <dbReference type="ARBA" id="ARBA00005594"/>
    </source>
</evidence>
<evidence type="ECO:0000256" key="9">
    <source>
        <dbReference type="ARBA" id="ARBA00068817"/>
    </source>
</evidence>
<dbReference type="FunFam" id="2.170.220.10:FF:000001">
    <property type="entry name" value="methionine--tRNA ligase, mitochondrial"/>
    <property type="match status" value="1"/>
</dbReference>
<evidence type="ECO:0000256" key="3">
    <source>
        <dbReference type="ARBA" id="ARBA00022598"/>
    </source>
</evidence>
<name>A0A8K0X1P7_9PEZI</name>
<evidence type="ECO:0000256" key="10">
    <source>
        <dbReference type="RuleBase" id="RU363039"/>
    </source>
</evidence>
<dbReference type="InterPro" id="IPR014729">
    <property type="entry name" value="Rossmann-like_a/b/a_fold"/>
</dbReference>
<dbReference type="OrthoDB" id="24670at2759"/>
<keyword evidence="3 10" id="KW-0436">Ligase</keyword>
<feature type="domain" description="Methionyl/Leucyl tRNA synthetase" evidence="12">
    <location>
        <begin position="56"/>
        <end position="425"/>
    </location>
</feature>
<keyword evidence="4 10" id="KW-0547">Nucleotide-binding</keyword>